<evidence type="ECO:0000256" key="18">
    <source>
        <dbReference type="ARBA" id="ARBA00036634"/>
    </source>
</evidence>
<feature type="domain" description="Ion transport" evidence="25">
    <location>
        <begin position="80"/>
        <end position="405"/>
    </location>
</feature>
<dbReference type="PRINTS" id="PR00167">
    <property type="entry name" value="CACHANNEL"/>
</dbReference>
<feature type="compositionally biased region" description="Basic and acidic residues" evidence="23">
    <location>
        <begin position="1148"/>
        <end position="1170"/>
    </location>
</feature>
<feature type="domain" description="Ion transport" evidence="25">
    <location>
        <begin position="1611"/>
        <end position="1861"/>
    </location>
</feature>
<comment type="similarity">
    <text evidence="19">Belongs to the calcium channel alpha-1 subunit (TC 1.A.1.11) family. CACNA1G subfamily.</text>
</comment>
<dbReference type="Ensembl" id="ENSSSCT00025074668.1">
    <property type="protein sequence ID" value="ENSSSCP00025032355.1"/>
    <property type="gene ID" value="ENSSSCG00025042459.1"/>
</dbReference>
<evidence type="ECO:0000256" key="24">
    <source>
        <dbReference type="SAM" id="Phobius"/>
    </source>
</evidence>
<evidence type="ECO:0000256" key="20">
    <source>
        <dbReference type="PIRSR" id="PIRSR602077-1"/>
    </source>
</evidence>
<dbReference type="InterPro" id="IPR050599">
    <property type="entry name" value="VDCC_alpha-1_subunit"/>
</dbReference>
<evidence type="ECO:0000256" key="6">
    <source>
        <dbReference type="ARBA" id="ARBA00022553"/>
    </source>
</evidence>
<proteinExistence type="inferred from homology"/>
<evidence type="ECO:0000256" key="5">
    <source>
        <dbReference type="ARBA" id="ARBA00022490"/>
    </source>
</evidence>
<dbReference type="FunFam" id="1.20.120.350:FF:000007">
    <property type="entry name" value="Voltage-dependent T-type calcium channel subunit alpha"/>
    <property type="match status" value="1"/>
</dbReference>
<keyword evidence="4" id="KW-1003">Cell membrane</keyword>
<keyword evidence="6" id="KW-0597">Phosphoprotein</keyword>
<dbReference type="Pfam" id="PF00520">
    <property type="entry name" value="Ion_trans"/>
    <property type="match status" value="4"/>
</dbReference>
<reference evidence="26" key="1">
    <citation type="submission" date="2025-08" db="UniProtKB">
        <authorList>
            <consortium name="Ensembl"/>
        </authorList>
    </citation>
    <scope>IDENTIFICATION</scope>
</reference>
<evidence type="ECO:0000256" key="16">
    <source>
        <dbReference type="ARBA" id="ARBA00023180"/>
    </source>
</evidence>
<feature type="transmembrane region" description="Helical" evidence="24">
    <location>
        <begin position="1315"/>
        <end position="1336"/>
    </location>
</feature>
<dbReference type="GO" id="GO:0005891">
    <property type="term" value="C:voltage-gated calcium channel complex"/>
    <property type="evidence" value="ECO:0007669"/>
    <property type="project" value="InterPro"/>
</dbReference>
<dbReference type="GO" id="GO:0008332">
    <property type="term" value="F:low voltage-gated calcium channel activity"/>
    <property type="evidence" value="ECO:0007669"/>
    <property type="project" value="UniProtKB-ARBA"/>
</dbReference>
<feature type="region of interest" description="Disordered" evidence="23">
    <location>
        <begin position="1"/>
        <end position="48"/>
    </location>
</feature>
<evidence type="ECO:0000256" key="4">
    <source>
        <dbReference type="ARBA" id="ARBA00022475"/>
    </source>
</evidence>
<feature type="domain" description="Ion transport" evidence="25">
    <location>
        <begin position="743"/>
        <end position="970"/>
    </location>
</feature>
<feature type="coiled-coil region" evidence="22">
    <location>
        <begin position="1546"/>
        <end position="1573"/>
    </location>
</feature>
<comment type="subcellular location">
    <subcellularLocation>
        <location evidence="2">Cell membrane</location>
        <topology evidence="2">Multi-pass membrane protein</topology>
    </subcellularLocation>
    <subcellularLocation>
        <location evidence="1">Cytoplasm</location>
    </subcellularLocation>
    <subcellularLocation>
        <location evidence="21">Membrane</location>
        <topology evidence="21">Multi-pass membrane protein</topology>
    </subcellularLocation>
</comment>
<feature type="transmembrane region" description="Helical" evidence="24">
    <location>
        <begin position="1612"/>
        <end position="1633"/>
    </location>
</feature>
<feature type="region of interest" description="Disordered" evidence="23">
    <location>
        <begin position="524"/>
        <end position="551"/>
    </location>
</feature>
<dbReference type="FunFam" id="1.20.120.350:FF:000009">
    <property type="entry name" value="Voltage-dependent T-type calcium channel subunit alpha"/>
    <property type="match status" value="1"/>
</dbReference>
<dbReference type="FunFam" id="1.20.120.350:FF:000008">
    <property type="entry name" value="Voltage-dependent T-type calcium channel subunit alpha"/>
    <property type="match status" value="1"/>
</dbReference>
<feature type="transmembrane region" description="Helical" evidence="24">
    <location>
        <begin position="865"/>
        <end position="884"/>
    </location>
</feature>
<evidence type="ECO:0000313" key="26">
    <source>
        <dbReference type="Ensembl" id="ENSSSCP00025032355.1"/>
    </source>
</evidence>
<evidence type="ECO:0000256" key="14">
    <source>
        <dbReference type="ARBA" id="ARBA00023065"/>
    </source>
</evidence>
<evidence type="ECO:0000256" key="17">
    <source>
        <dbReference type="ARBA" id="ARBA00023303"/>
    </source>
</evidence>
<feature type="transmembrane region" description="Helical" evidence="24">
    <location>
        <begin position="1746"/>
        <end position="1765"/>
    </location>
</feature>
<feature type="compositionally biased region" description="Low complexity" evidence="23">
    <location>
        <begin position="2138"/>
        <end position="2151"/>
    </location>
</feature>
<feature type="transmembrane region" description="Helical" evidence="24">
    <location>
        <begin position="744"/>
        <end position="762"/>
    </location>
</feature>
<feature type="region of interest" description="Disordered" evidence="23">
    <location>
        <begin position="991"/>
        <end position="1013"/>
    </location>
</feature>
<dbReference type="SUPFAM" id="SSF81324">
    <property type="entry name" value="Voltage-gated potassium channels"/>
    <property type="match status" value="4"/>
</dbReference>
<dbReference type="PANTHER" id="PTHR45628:SF33">
    <property type="entry name" value="VOLTAGE-DEPENDENT T-TYPE CALCIUM CHANNEL SUBUNIT ALPHA-1G"/>
    <property type="match status" value="1"/>
</dbReference>
<feature type="binding site" evidence="20">
    <location>
        <position position="1486"/>
    </location>
    <ligand>
        <name>Ca(2+)</name>
        <dbReference type="ChEBI" id="CHEBI:29108"/>
    </ligand>
</feature>
<dbReference type="Gene3D" id="1.20.120.350">
    <property type="entry name" value="Voltage-gated potassium channels. Chain C"/>
    <property type="match status" value="4"/>
</dbReference>
<dbReference type="InterPro" id="IPR002077">
    <property type="entry name" value="VDCCAlpha1"/>
</dbReference>
<accession>A0A8D0SQQ7</accession>
<keyword evidence="11 20" id="KW-0106">Calcium</keyword>
<dbReference type="FunFam" id="1.10.287.70:FF:000032">
    <property type="entry name" value="Voltage-dependent T-type calcium channel subunit alpha"/>
    <property type="match status" value="1"/>
</dbReference>
<keyword evidence="9 24" id="KW-0812">Transmembrane</keyword>
<keyword evidence="16" id="KW-0325">Glycoprotein</keyword>
<feature type="binding site" evidence="20">
    <location>
        <position position="923"/>
    </location>
    <ligand>
        <name>Ca(2+)</name>
        <dbReference type="ChEBI" id="CHEBI:29108"/>
    </ligand>
</feature>
<evidence type="ECO:0000256" key="1">
    <source>
        <dbReference type="ARBA" id="ARBA00004496"/>
    </source>
</evidence>
<feature type="compositionally biased region" description="Acidic residues" evidence="23">
    <location>
        <begin position="1138"/>
        <end position="1147"/>
    </location>
</feature>
<feature type="compositionally biased region" description="Low complexity" evidence="23">
    <location>
        <begin position="2108"/>
        <end position="2123"/>
    </location>
</feature>
<feature type="transmembrane region" description="Helical" evidence="24">
    <location>
        <begin position="1829"/>
        <end position="1851"/>
    </location>
</feature>
<feature type="compositionally biased region" description="Low complexity" evidence="23">
    <location>
        <begin position="1085"/>
        <end position="1112"/>
    </location>
</feature>
<evidence type="ECO:0000256" key="2">
    <source>
        <dbReference type="ARBA" id="ARBA00004651"/>
    </source>
</evidence>
<comment type="function">
    <text evidence="21">Voltage-sensitive calcium channels (VSCC) mediate the entry of calcium ions into excitable cells and are also involved in a variety of calcium-dependent processes, including muscle contraction, hormone or neurotransmitter release, gene expression, cell motility, cell division and cell death. This channel gives rise to T-type calcium currents. T-type calcium channels belong to the "low-voltage activated (LVA)" group and are strongly blocked by nickel and mibefradil. A particularity of this type of channels is an opening at quite negative potentials, and a voltage-dependent inactivation. T-type channels serve pacemaking functions in both central neurons and cardiac nodal cells and support calcium signaling in secretory cells and vascular smooth muscle. They may also be involved in the modulation of firing patterns of neurons which is important for information processing as well as in cell growth processes.</text>
</comment>
<feature type="transmembrane region" description="Helical" evidence="24">
    <location>
        <begin position="342"/>
        <end position="363"/>
    </location>
</feature>
<keyword evidence="12 21" id="KW-0851">Voltage-gated channel</keyword>
<evidence type="ECO:0000256" key="3">
    <source>
        <dbReference type="ARBA" id="ARBA00022448"/>
    </source>
</evidence>
<evidence type="ECO:0000256" key="15">
    <source>
        <dbReference type="ARBA" id="ARBA00023136"/>
    </source>
</evidence>
<dbReference type="FunFam" id="1.10.287.70:FF:000018">
    <property type="entry name" value="Voltage-dependent T-type calcium channel subunit alpha"/>
    <property type="match status" value="1"/>
</dbReference>
<feature type="region of interest" description="Disordered" evidence="23">
    <location>
        <begin position="1878"/>
        <end position="1916"/>
    </location>
</feature>
<keyword evidence="8 21" id="KW-0107">Calcium channel</keyword>
<dbReference type="FunFam" id="1.10.287.70:FF:000029">
    <property type="entry name" value="Voltage-dependent T-type calcium channel subunit alpha"/>
    <property type="match status" value="1"/>
</dbReference>
<feature type="region of interest" description="Disordered" evidence="23">
    <location>
        <begin position="2049"/>
        <end position="2074"/>
    </location>
</feature>
<keyword evidence="15 24" id="KW-0472">Membrane</keyword>
<feature type="region of interest" description="Disordered" evidence="23">
    <location>
        <begin position="465"/>
        <end position="510"/>
    </location>
</feature>
<feature type="transmembrane region" description="Helical" evidence="24">
    <location>
        <begin position="1348"/>
        <end position="1367"/>
    </location>
</feature>
<evidence type="ECO:0000256" key="8">
    <source>
        <dbReference type="ARBA" id="ARBA00022673"/>
    </source>
</evidence>
<feature type="transmembrane region" description="Helical" evidence="24">
    <location>
        <begin position="1514"/>
        <end position="1537"/>
    </location>
</feature>
<dbReference type="FunFam" id="1.10.287.70:FF:000014">
    <property type="entry name" value="Voltage-dependent T-type calcium channel subunit alpha"/>
    <property type="match status" value="1"/>
</dbReference>
<evidence type="ECO:0000256" key="22">
    <source>
        <dbReference type="SAM" id="Coils"/>
    </source>
</evidence>
<feature type="transmembrane region" description="Helical" evidence="24">
    <location>
        <begin position="1277"/>
        <end position="1295"/>
    </location>
</feature>
<comment type="catalytic activity">
    <reaction evidence="18">
        <text>Ca(2+)(in) = Ca(2+)(out)</text>
        <dbReference type="Rhea" id="RHEA:29671"/>
        <dbReference type="ChEBI" id="CHEBI:29108"/>
    </reaction>
</comment>
<evidence type="ECO:0000256" key="13">
    <source>
        <dbReference type="ARBA" id="ARBA00022989"/>
    </source>
</evidence>
<feature type="region of interest" description="Disordered" evidence="23">
    <location>
        <begin position="567"/>
        <end position="597"/>
    </location>
</feature>
<keyword evidence="3" id="KW-0813">Transport</keyword>
<organism evidence="26 27">
    <name type="scientific">Sus scrofa</name>
    <name type="common">Pig</name>
    <dbReference type="NCBI Taxonomy" id="9823"/>
    <lineage>
        <taxon>Eukaryota</taxon>
        <taxon>Metazoa</taxon>
        <taxon>Chordata</taxon>
        <taxon>Craniata</taxon>
        <taxon>Vertebrata</taxon>
        <taxon>Euteleostomi</taxon>
        <taxon>Mammalia</taxon>
        <taxon>Eutheria</taxon>
        <taxon>Laurasiatheria</taxon>
        <taxon>Artiodactyla</taxon>
        <taxon>Suina</taxon>
        <taxon>Suidae</taxon>
        <taxon>Sus</taxon>
    </lineage>
</organism>
<feature type="binding site" evidence="20">
    <location>
        <position position="354"/>
    </location>
    <ligand>
        <name>Ca(2+)</name>
        <dbReference type="ChEBI" id="CHEBI:29108"/>
    </ligand>
</feature>
<evidence type="ECO:0000259" key="25">
    <source>
        <dbReference type="Pfam" id="PF00520"/>
    </source>
</evidence>
<feature type="compositionally biased region" description="Acidic residues" evidence="23">
    <location>
        <begin position="1217"/>
        <end position="1228"/>
    </location>
</feature>
<keyword evidence="14" id="KW-0406">Ion transport</keyword>
<dbReference type="GO" id="GO:0046872">
    <property type="term" value="F:metal ion binding"/>
    <property type="evidence" value="ECO:0007669"/>
    <property type="project" value="UniProtKB-KW"/>
</dbReference>
<feature type="compositionally biased region" description="Basic residues" evidence="23">
    <location>
        <begin position="484"/>
        <end position="506"/>
    </location>
</feature>
<keyword evidence="17" id="KW-0407">Ion channel</keyword>
<evidence type="ECO:0000256" key="9">
    <source>
        <dbReference type="ARBA" id="ARBA00022692"/>
    </source>
</evidence>
<dbReference type="PRINTS" id="PR01629">
    <property type="entry name" value="TVDCCALPHA1"/>
</dbReference>
<evidence type="ECO:0000256" key="10">
    <source>
        <dbReference type="ARBA" id="ARBA00022737"/>
    </source>
</evidence>
<protein>
    <recommendedName>
        <fullName evidence="21">Voltage-dependent T-type calcium channel subunit alpha</fullName>
    </recommendedName>
</protein>
<feature type="transmembrane region" description="Helical" evidence="24">
    <location>
        <begin position="369"/>
        <end position="394"/>
    </location>
</feature>
<dbReference type="GO" id="GO:0070509">
    <property type="term" value="P:calcium ion import"/>
    <property type="evidence" value="ECO:0007669"/>
    <property type="project" value="UniProtKB-ARBA"/>
</dbReference>
<keyword evidence="7 21" id="KW-0109">Calcium transport</keyword>
<evidence type="ECO:0000313" key="27">
    <source>
        <dbReference type="Proteomes" id="UP000694727"/>
    </source>
</evidence>
<feature type="transmembrane region" description="Helical" evidence="24">
    <location>
        <begin position="122"/>
        <end position="142"/>
    </location>
</feature>
<name>A0A8D0SQQ7_PIG</name>
<keyword evidence="20" id="KW-0479">Metal-binding</keyword>
<keyword evidence="22" id="KW-0175">Coiled coil</keyword>
<feature type="region of interest" description="Disordered" evidence="23">
    <location>
        <begin position="2106"/>
        <end position="2208"/>
    </location>
</feature>
<feature type="region of interest" description="Disordered" evidence="23">
    <location>
        <begin position="1047"/>
        <end position="1231"/>
    </location>
</feature>
<keyword evidence="13 24" id="KW-1133">Transmembrane helix</keyword>
<dbReference type="Gene3D" id="1.10.287.70">
    <property type="match status" value="4"/>
</dbReference>
<keyword evidence="10" id="KW-0677">Repeat</keyword>
<feature type="transmembrane region" description="Helical" evidence="24">
    <location>
        <begin position="774"/>
        <end position="795"/>
    </location>
</feature>
<dbReference type="PANTHER" id="PTHR45628">
    <property type="entry name" value="VOLTAGE-DEPENDENT CALCIUM CHANNEL TYPE A SUBUNIT ALPHA-1"/>
    <property type="match status" value="1"/>
</dbReference>
<evidence type="ECO:0000256" key="12">
    <source>
        <dbReference type="ARBA" id="ARBA00022882"/>
    </source>
</evidence>
<dbReference type="FunFam" id="1.20.120.350:FF:000012">
    <property type="entry name" value="Voltage-dependent T-type calcium channel subunit alpha"/>
    <property type="match status" value="1"/>
</dbReference>
<feature type="transmembrane region" description="Helical" evidence="24">
    <location>
        <begin position="1412"/>
        <end position="1434"/>
    </location>
</feature>
<feature type="transmembrane region" description="Helical" evidence="24">
    <location>
        <begin position="214"/>
        <end position="237"/>
    </location>
</feature>
<sequence length="2208" mass="244648">MDEEEDGAGTEESGQPRSFMRLNDLSRAGGRPGPGSAEKDPGSADSEAEGLPYPALAPVVFFYLSQDSRPRSWCLRTVCNPWFERISMLVILLNCVTLGMFRPCEDIACDSQRCRILQAFDDFIFAFFAVEMVVKMVALGIFGKKCYLGDTWNRLDFFIVIAGMLEYSLDLQNVSFSAVRTVRVLRPLRAINRVPSMRILVTLLLDTLPMLGNVLLLCFFVFFIFGIVGVQLWAGLLRNRCFLPENFSLPLSVDLERYYQTENEDENPFICSQPRENGMRSCRSVPTLRGDGGGGPPCGLDYEAYNSSSNTTCVNWNQYYTNCSAGEHNPFKGAINFDNIGYAWIAIFQVITLEGWVDIMYFVMDAHSFYNFIYFILLIIVGSFFMINLCLVVIATQFSETKQRESQLMREQRVRFLSNASTLASFSEPGSCYEELLKYLVYILRKAARRLAQVSRAVGVRAGLLSSPAPRGGQEPQPSSSCSRSHRRPSVHHLVHHHHHHHHHYHLGNGTLRAPRANLQIQDRDANGSRRLMLPPPSTPALSRGSPGGAESVHSFYHADCHLEPVCRQAPPPRSPSEASGRTAGSGKVYPTVHTSPPPEMLKEKALMEVAPTSGPPTLTSFNIPPGPYSSMHKLLETQSTGTCQSSCKISSPCLKADSGACGPDSCPYCARAGAGEAELAGHDMPDSDSEAVYEFTQDAQHGDLRDPHRGRRQSLGLDGEPNSVLAFWRLICDTFRKIVDSKYFGRGIMIAILVNTLSMGIEYHEQPEELTNALEISNIVFTSLFALEMLLKLLVYGPFGYIKNPYNIFDGVIVVISVWEIVGQQGGGLSVLRTFRLMRVLKLVRFLPALQRQLVVLMKTMDNVATFCMLLMLFIFIFSILGMHLFGCKFASERDGDTLPDRKNFDSLLWAIVTVFQILTQEDWNKVLYNGMASTSSWAALYFIALMTFGNYVLFNLLVAILVEGFQAEEISKREDASGQLSCIQLPVDSQGGDATKSESEPDFFSPSLDGNGDRKKRLALVSLGEHPELRRSLLPPLIIHTAATPMSLPKSSSTGLAEVLGPASRRTSSSGSAEPGAPHEMKSPPSTRSSPHSPWSAASSWTSRRSSRNSLGRAPSLKRRSPSGERRSLLSGEGQESQDEEESSEEERTSPAGSDRRHGGSLEREAKSSFDLPDTLQVPGLHRTASGRSSASEHQDCNGKSAPGRLIRALHPDDPPLDGDDGDDEGNLSRGERMRAWVRARLPACCLERDSWSAYIFPPQSRFRLLCHRIITHKMFDHVVLVIIFLNCITIAMERPKIDPHSAERIFLTLSNYVFTAVFLAEMTVKVVALGWCFGEQAYLRSSWNVLDGLLVLISIIDILVSMVSDSGTKILGMLRVLRLLRTLRPLRVISRAQGLKLVVETLMSSLKPIGNIVVICCAFFIIFGILGVQLFKGKFFVCQGEDTRNITNKSDCAEASYRWVRHKYNFDNLGQALMSLFVLASKDGWVDIMYDGLDAVGVDQQPIMNHNPWMLLYFISFLLIVAFFVLNMFVGVVVENFHKCRQHQEEEEARRREEKRLRRLEKKRRNLMLDDVIASGSSASAAPEAQCKPYYSDYPRFRLLVHHLCTSHYLDLFITGVIGLNVVTMAMEHYQQPQILDEALKICNYIFTVIFVLESVFKLVAFGFRRFFQDRWNQLDLAIVLLSIMGITLEEIEVNASLPINPTIIRIMRVLRIARVLKLLKMAVGMRALLDTVMQALPQVGNLGLLFMLLFFIFAALGVELFGDLECDETHPCEGLGRHATFRNFGMAFLTLFRVSTGDNWNGIMKDTLRDCDQESTCYNTVISPIYFVSFVLTAQFVLVNVVIAVLMKHLEESNKEAKEEAELEAELELEMKTLSPQPPSPLGSPFLWPGVDGPDSPGSPKPGAPEAAARAGAASHFSLEHPMMESHPEEVPILLGPDLLTVRKAGVSRTHSLPNDSYMCRDGSTAEGSLGHRGWGLPKAQSGSILSVHSQPADTSYILQLPKDAPLLLQPHGAPTWVTIPKLPPPGRSPLAQRPLRRQAAIRTDSLDVQGLGSREDLLSEEEAPSPRDLKKCYSVEAQSCPRRPPSWLDEQRRHSIAVSCLDSGSQPRLGPGPSSLGGQPLGGPGSRPKKKLSPPSISIDPPESQGPRPPPSPGVCLRRRAPSSDSKDPSASGPPDSMAASPSPKKDVLSLSGLSSDPADLDP</sequence>
<dbReference type="GO" id="GO:0005737">
    <property type="term" value="C:cytoplasm"/>
    <property type="evidence" value="ECO:0007669"/>
    <property type="project" value="UniProtKB-SubCell"/>
</dbReference>
<dbReference type="InterPro" id="IPR005445">
    <property type="entry name" value="VDCC_T_a1"/>
</dbReference>
<dbReference type="Proteomes" id="UP000694727">
    <property type="component" value="Unplaced"/>
</dbReference>
<dbReference type="InterPro" id="IPR027359">
    <property type="entry name" value="Volt_channel_dom_sf"/>
</dbReference>
<keyword evidence="5" id="KW-0963">Cytoplasm</keyword>
<feature type="compositionally biased region" description="Low complexity" evidence="23">
    <location>
        <begin position="1887"/>
        <end position="1900"/>
    </location>
</feature>
<feature type="transmembrane region" description="Helical" evidence="24">
    <location>
        <begin position="941"/>
        <end position="964"/>
    </location>
</feature>
<evidence type="ECO:0000256" key="19">
    <source>
        <dbReference type="ARBA" id="ARBA00061006"/>
    </source>
</evidence>
<feature type="domain" description="Ion transport" evidence="25">
    <location>
        <begin position="1275"/>
        <end position="1547"/>
    </location>
</feature>
<evidence type="ECO:0000256" key="7">
    <source>
        <dbReference type="ARBA" id="ARBA00022568"/>
    </source>
</evidence>
<evidence type="ECO:0000256" key="11">
    <source>
        <dbReference type="ARBA" id="ARBA00022837"/>
    </source>
</evidence>
<evidence type="ECO:0000256" key="23">
    <source>
        <dbReference type="SAM" id="MobiDB-lite"/>
    </source>
</evidence>
<dbReference type="InterPro" id="IPR005821">
    <property type="entry name" value="Ion_trans_dom"/>
</dbReference>
<feature type="transmembrane region" description="Helical" evidence="24">
    <location>
        <begin position="1645"/>
        <end position="1668"/>
    </location>
</feature>
<evidence type="ECO:0000256" key="21">
    <source>
        <dbReference type="RuleBase" id="RU003808"/>
    </source>
</evidence>